<keyword evidence="2" id="KW-0813">Transport</keyword>
<dbReference type="PROSITE" id="PS00211">
    <property type="entry name" value="ABC_TRANSPORTER_1"/>
    <property type="match status" value="1"/>
</dbReference>
<accession>A0ABW0I0K2</accession>
<dbReference type="PROSITE" id="PS50893">
    <property type="entry name" value="ABC_TRANSPORTER_2"/>
    <property type="match status" value="1"/>
</dbReference>
<keyword evidence="4 6" id="KW-0067">ATP-binding</keyword>
<evidence type="ECO:0000256" key="3">
    <source>
        <dbReference type="ARBA" id="ARBA00022741"/>
    </source>
</evidence>
<dbReference type="CDD" id="cd03230">
    <property type="entry name" value="ABC_DR_subfamily_A"/>
    <property type="match status" value="1"/>
</dbReference>
<evidence type="ECO:0000313" key="7">
    <source>
        <dbReference type="Proteomes" id="UP001596113"/>
    </source>
</evidence>
<dbReference type="GO" id="GO:0005524">
    <property type="term" value="F:ATP binding"/>
    <property type="evidence" value="ECO:0007669"/>
    <property type="project" value="UniProtKB-KW"/>
</dbReference>
<dbReference type="Proteomes" id="UP001596113">
    <property type="component" value="Unassembled WGS sequence"/>
</dbReference>
<dbReference type="Gene3D" id="3.40.50.300">
    <property type="entry name" value="P-loop containing nucleotide triphosphate hydrolases"/>
    <property type="match status" value="1"/>
</dbReference>
<dbReference type="InterPro" id="IPR003593">
    <property type="entry name" value="AAA+_ATPase"/>
</dbReference>
<gene>
    <name evidence="6" type="ORF">ACFPOF_30350</name>
</gene>
<name>A0ABW0I0K2_9BACL</name>
<evidence type="ECO:0000256" key="1">
    <source>
        <dbReference type="ARBA" id="ARBA00005417"/>
    </source>
</evidence>
<comment type="caution">
    <text evidence="6">The sequence shown here is derived from an EMBL/GenBank/DDBJ whole genome shotgun (WGS) entry which is preliminary data.</text>
</comment>
<reference evidence="7" key="1">
    <citation type="journal article" date="2019" name="Int. J. Syst. Evol. Microbiol.">
        <title>The Global Catalogue of Microorganisms (GCM) 10K type strain sequencing project: providing services to taxonomists for standard genome sequencing and annotation.</title>
        <authorList>
            <consortium name="The Broad Institute Genomics Platform"/>
            <consortium name="The Broad Institute Genome Sequencing Center for Infectious Disease"/>
            <person name="Wu L."/>
            <person name="Ma J."/>
        </authorList>
    </citation>
    <scope>NUCLEOTIDE SEQUENCE [LARGE SCALE GENOMIC DNA]</scope>
    <source>
        <strain evidence="7">CGMCC 1.18575</strain>
    </source>
</reference>
<dbReference type="PANTHER" id="PTHR42711">
    <property type="entry name" value="ABC TRANSPORTER ATP-BINDING PROTEIN"/>
    <property type="match status" value="1"/>
</dbReference>
<evidence type="ECO:0000256" key="4">
    <source>
        <dbReference type="ARBA" id="ARBA00022840"/>
    </source>
</evidence>
<dbReference type="InterPro" id="IPR050763">
    <property type="entry name" value="ABC_transporter_ATP-binding"/>
</dbReference>
<evidence type="ECO:0000313" key="6">
    <source>
        <dbReference type="EMBL" id="MFC5407050.1"/>
    </source>
</evidence>
<dbReference type="PANTHER" id="PTHR42711:SF5">
    <property type="entry name" value="ABC TRANSPORTER ATP-BINDING PROTEIN NATA"/>
    <property type="match status" value="1"/>
</dbReference>
<feature type="domain" description="ABC transporter" evidence="5">
    <location>
        <begin position="4"/>
        <end position="231"/>
    </location>
</feature>
<organism evidence="6 7">
    <name type="scientific">Cohnella soli</name>
    <dbReference type="NCBI Taxonomy" id="425005"/>
    <lineage>
        <taxon>Bacteria</taxon>
        <taxon>Bacillati</taxon>
        <taxon>Bacillota</taxon>
        <taxon>Bacilli</taxon>
        <taxon>Bacillales</taxon>
        <taxon>Paenibacillaceae</taxon>
        <taxon>Cohnella</taxon>
    </lineage>
</organism>
<dbReference type="Pfam" id="PF00005">
    <property type="entry name" value="ABC_tran"/>
    <property type="match status" value="1"/>
</dbReference>
<sequence>MIVIEAKKLTKRYGNGKGVQELNLAVNKGEIFGFIGPNGAGKSTTIRMLLQLIAPTAGELSILGTRIGGDHPELRARIGYLPSEIRLFPDMTGKQALEFAAAVHGIELANSPAARYVERLQLDTKQKIKSYSLGNRKKLGILLSIVHNPDLLILDEPTSGLDPLMQQEFYDMLRELNERHGTTIFFSTHVLTEVEKLCDRVAIIREGRLIRVSTLEEIAADGGHRIEAMFREPGDKRDEYGIRAIDPGAIYENGHHIFHVGSSLNDVLKLLSEKQVHELNIRKPTLEERFMDEYRKPQQQPQDRSVN</sequence>
<dbReference type="InterPro" id="IPR003439">
    <property type="entry name" value="ABC_transporter-like_ATP-bd"/>
</dbReference>
<proteinExistence type="inferred from homology"/>
<comment type="similarity">
    <text evidence="1">Belongs to the ABC transporter superfamily.</text>
</comment>
<evidence type="ECO:0000259" key="5">
    <source>
        <dbReference type="PROSITE" id="PS50893"/>
    </source>
</evidence>
<keyword evidence="7" id="KW-1185">Reference proteome</keyword>
<evidence type="ECO:0000256" key="2">
    <source>
        <dbReference type="ARBA" id="ARBA00022448"/>
    </source>
</evidence>
<dbReference type="SUPFAM" id="SSF52540">
    <property type="entry name" value="P-loop containing nucleoside triphosphate hydrolases"/>
    <property type="match status" value="1"/>
</dbReference>
<dbReference type="InterPro" id="IPR017871">
    <property type="entry name" value="ABC_transporter-like_CS"/>
</dbReference>
<keyword evidence="3" id="KW-0547">Nucleotide-binding</keyword>
<protein>
    <submittedName>
        <fullName evidence="6">ATP-binding cassette domain-containing protein</fullName>
    </submittedName>
</protein>
<dbReference type="SMART" id="SM00382">
    <property type="entry name" value="AAA"/>
    <property type="match status" value="1"/>
</dbReference>
<dbReference type="EMBL" id="JBHSMI010000067">
    <property type="protein sequence ID" value="MFC5407050.1"/>
    <property type="molecule type" value="Genomic_DNA"/>
</dbReference>
<dbReference type="RefSeq" id="WP_378139367.1">
    <property type="nucleotide sequence ID" value="NZ_JBHSMI010000067.1"/>
</dbReference>
<dbReference type="InterPro" id="IPR027417">
    <property type="entry name" value="P-loop_NTPase"/>
</dbReference>